<evidence type="ECO:0000313" key="1">
    <source>
        <dbReference type="EMBL" id="KAB1867304.1"/>
    </source>
</evidence>
<dbReference type="InterPro" id="IPR010982">
    <property type="entry name" value="Lambda_DNA-bd_dom_sf"/>
</dbReference>
<dbReference type="InterPro" id="IPR001387">
    <property type="entry name" value="Cro/C1-type_HTH"/>
</dbReference>
<organism evidence="1 2">
    <name type="scientific">Microbacterium algeriense</name>
    <dbReference type="NCBI Taxonomy" id="2615184"/>
    <lineage>
        <taxon>Bacteria</taxon>
        <taxon>Bacillati</taxon>
        <taxon>Actinomycetota</taxon>
        <taxon>Actinomycetes</taxon>
        <taxon>Micrococcales</taxon>
        <taxon>Microbacteriaceae</taxon>
        <taxon>Microbacterium</taxon>
    </lineage>
</organism>
<dbReference type="EMBL" id="WAAO01000001">
    <property type="protein sequence ID" value="KAB1867304.1"/>
    <property type="molecule type" value="Genomic_DNA"/>
</dbReference>
<dbReference type="Proteomes" id="UP000478836">
    <property type="component" value="Unassembled WGS sequence"/>
</dbReference>
<dbReference type="CDD" id="cd00093">
    <property type="entry name" value="HTH_XRE"/>
    <property type="match status" value="1"/>
</dbReference>
<keyword evidence="2" id="KW-1185">Reference proteome</keyword>
<protein>
    <submittedName>
        <fullName evidence="1">Helix-turn-helix transcriptional regulator</fullName>
    </submittedName>
</protein>
<gene>
    <name evidence="1" type="ORF">F6A08_05820</name>
</gene>
<reference evidence="2" key="1">
    <citation type="submission" date="2019-09" db="EMBL/GenBank/DDBJ databases">
        <title>Whole genome sequencing of Microbacterium maritypicum.</title>
        <authorList>
            <person name="Lenchi N."/>
        </authorList>
    </citation>
    <scope>NUCLEOTIDE SEQUENCE [LARGE SCALE GENOMIC DNA]</scope>
    <source>
        <strain evidence="2">G1</strain>
    </source>
</reference>
<accession>A0ABQ6VE36</accession>
<evidence type="ECO:0000313" key="2">
    <source>
        <dbReference type="Proteomes" id="UP000478836"/>
    </source>
</evidence>
<dbReference type="SUPFAM" id="SSF47413">
    <property type="entry name" value="lambda repressor-like DNA-binding domains"/>
    <property type="match status" value="1"/>
</dbReference>
<proteinExistence type="predicted"/>
<name>A0ABQ6VE36_9MICO</name>
<dbReference type="Gene3D" id="1.10.260.40">
    <property type="entry name" value="lambda repressor-like DNA-binding domains"/>
    <property type="match status" value="1"/>
</dbReference>
<comment type="caution">
    <text evidence="1">The sequence shown here is derived from an EMBL/GenBank/DDBJ whole genome shotgun (WGS) entry which is preliminary data.</text>
</comment>
<sequence length="89" mass="9918">MKETFTGESAPAIVLRREKLDELRRANGIESEAELARIIGVSPTTLWRISRGDVVPSHGFIARTLLAFPHAKFETLFEVVRPVRMAVAS</sequence>